<comment type="caution">
    <text evidence="2">The sequence shown here is derived from an EMBL/GenBank/DDBJ whole genome shotgun (WGS) entry which is preliminary data.</text>
</comment>
<feature type="transmembrane region" description="Helical" evidence="1">
    <location>
        <begin position="146"/>
        <end position="164"/>
    </location>
</feature>
<keyword evidence="3" id="KW-1185">Reference proteome</keyword>
<dbReference type="Proteomes" id="UP000751190">
    <property type="component" value="Unassembled WGS sequence"/>
</dbReference>
<organism evidence="2 3">
    <name type="scientific">Diacronema lutheri</name>
    <name type="common">Unicellular marine alga</name>
    <name type="synonym">Monochrysis lutheri</name>
    <dbReference type="NCBI Taxonomy" id="2081491"/>
    <lineage>
        <taxon>Eukaryota</taxon>
        <taxon>Haptista</taxon>
        <taxon>Haptophyta</taxon>
        <taxon>Pavlovophyceae</taxon>
        <taxon>Pavlovales</taxon>
        <taxon>Pavlovaceae</taxon>
        <taxon>Diacronema</taxon>
    </lineage>
</organism>
<name>A0A8J5XTV2_DIALT</name>
<evidence type="ECO:0000256" key="1">
    <source>
        <dbReference type="SAM" id="Phobius"/>
    </source>
</evidence>
<feature type="transmembrane region" description="Helical" evidence="1">
    <location>
        <begin position="26"/>
        <end position="50"/>
    </location>
</feature>
<evidence type="ECO:0000313" key="3">
    <source>
        <dbReference type="Proteomes" id="UP000751190"/>
    </source>
</evidence>
<dbReference type="EMBL" id="JAGTXO010000001">
    <property type="protein sequence ID" value="KAG8470459.1"/>
    <property type="molecule type" value="Genomic_DNA"/>
</dbReference>
<accession>A0A8J5XTV2</accession>
<proteinExistence type="predicted"/>
<dbReference type="AlphaFoldDB" id="A0A8J5XTV2"/>
<keyword evidence="1" id="KW-0812">Transmembrane</keyword>
<feature type="transmembrane region" description="Helical" evidence="1">
    <location>
        <begin position="77"/>
        <end position="100"/>
    </location>
</feature>
<keyword evidence="1" id="KW-1133">Transmembrane helix</keyword>
<keyword evidence="1" id="KW-0472">Membrane</keyword>
<feature type="transmembrane region" description="Helical" evidence="1">
    <location>
        <begin position="121"/>
        <end position="140"/>
    </location>
</feature>
<reference evidence="2" key="1">
    <citation type="submission" date="2021-05" db="EMBL/GenBank/DDBJ databases">
        <title>The genome of the haptophyte Pavlova lutheri (Diacronema luteri, Pavlovales) - a model for lipid biosynthesis in eukaryotic algae.</title>
        <authorList>
            <person name="Hulatt C.J."/>
            <person name="Posewitz M.C."/>
        </authorList>
    </citation>
    <scope>NUCLEOTIDE SEQUENCE</scope>
    <source>
        <strain evidence="2">NIVA-4/92</strain>
    </source>
</reference>
<protein>
    <submittedName>
        <fullName evidence="2">Uncharacterized protein</fullName>
    </submittedName>
</protein>
<evidence type="ECO:0000313" key="2">
    <source>
        <dbReference type="EMBL" id="KAG8470459.1"/>
    </source>
</evidence>
<dbReference type="OrthoDB" id="330261at2759"/>
<sequence length="255" mass="27999">MILATKSALRSGVEVKLLHIRERELGYFYSACTQIATQSALLAGFCYSGLTYLTYVDGDICEKTCAEMTYPLAVTSAMGFSMLALWQSTLASMFAPGLALRGPPGSMEMAANQLVEEYQGAMRLFVVSLFLFMATALLWSWTWDSWITSAIGTLMVIVTMRVTYNTIINVGDEFDFDPSLVARTNFRDATAGGWAPRKPSPDPLATSHASLRDGGQLGLAPSAAAARRREPWYSRNRAIQAVLNPLLLPTPMRLF</sequence>
<gene>
    <name evidence="2" type="ORF">KFE25_008880</name>
</gene>